<feature type="region of interest" description="Disordered" evidence="18">
    <location>
        <begin position="91"/>
        <end position="122"/>
    </location>
</feature>
<dbReference type="Pfam" id="PF00702">
    <property type="entry name" value="Hydrolase"/>
    <property type="match status" value="1"/>
</dbReference>
<evidence type="ECO:0000256" key="8">
    <source>
        <dbReference type="ARBA" id="ARBA00022741"/>
    </source>
</evidence>
<evidence type="ECO:0000256" key="9">
    <source>
        <dbReference type="ARBA" id="ARBA00022833"/>
    </source>
</evidence>
<feature type="transmembrane region" description="Helical" evidence="17">
    <location>
        <begin position="390"/>
        <end position="411"/>
    </location>
</feature>
<accession>A0A951U690</accession>
<evidence type="ECO:0000256" key="11">
    <source>
        <dbReference type="ARBA" id="ARBA00022842"/>
    </source>
</evidence>
<comment type="subcellular location">
    <subcellularLocation>
        <location evidence="1">Cell membrane</location>
        <topology evidence="1">Multi-pass membrane protein</topology>
    </subcellularLocation>
</comment>
<keyword evidence="10 17" id="KW-0067">ATP-binding</keyword>
<dbReference type="NCBIfam" id="TIGR01525">
    <property type="entry name" value="ATPase-IB_hvy"/>
    <property type="match status" value="1"/>
</dbReference>
<feature type="transmembrane region" description="Helical" evidence="17">
    <location>
        <begin position="694"/>
        <end position="713"/>
    </location>
</feature>
<dbReference type="EMBL" id="JAHHHV010000067">
    <property type="protein sequence ID" value="MBW4466307.1"/>
    <property type="molecule type" value="Genomic_DNA"/>
</dbReference>
<dbReference type="PRINTS" id="PR00119">
    <property type="entry name" value="CATATPASE"/>
</dbReference>
<keyword evidence="8 17" id="KW-0547">Nucleotide-binding</keyword>
<dbReference type="InterPro" id="IPR036163">
    <property type="entry name" value="HMA_dom_sf"/>
</dbReference>
<evidence type="ECO:0000259" key="19">
    <source>
        <dbReference type="PROSITE" id="PS50846"/>
    </source>
</evidence>
<dbReference type="GO" id="GO:0015086">
    <property type="term" value="F:cadmium ion transmembrane transporter activity"/>
    <property type="evidence" value="ECO:0007669"/>
    <property type="project" value="TreeGrafter"/>
</dbReference>
<evidence type="ECO:0000256" key="16">
    <source>
        <dbReference type="ARBA" id="ARBA00047308"/>
    </source>
</evidence>
<comment type="similarity">
    <text evidence="2 17">Belongs to the cation transport ATPase (P-type) (TC 3.A.3) family. Type IB subfamily.</text>
</comment>
<dbReference type="InterPro" id="IPR023298">
    <property type="entry name" value="ATPase_P-typ_TM_dom_sf"/>
</dbReference>
<dbReference type="SUPFAM" id="SSF55008">
    <property type="entry name" value="HMA, heavy metal-associated domain"/>
    <property type="match status" value="1"/>
</dbReference>
<keyword evidence="14 17" id="KW-0472">Membrane</keyword>
<dbReference type="FunFam" id="2.70.150.10:FF:000002">
    <property type="entry name" value="Copper-transporting ATPase 1, putative"/>
    <property type="match status" value="1"/>
</dbReference>
<evidence type="ECO:0000313" key="20">
    <source>
        <dbReference type="EMBL" id="MBW4466307.1"/>
    </source>
</evidence>
<dbReference type="FunFam" id="3.40.1110.10:FF:000066">
    <property type="entry name" value="Cadmium-translocating P-type ATPase"/>
    <property type="match status" value="1"/>
</dbReference>
<dbReference type="Gene3D" id="3.40.50.1000">
    <property type="entry name" value="HAD superfamily/HAD-like"/>
    <property type="match status" value="1"/>
</dbReference>
<dbReference type="GO" id="GO:0005524">
    <property type="term" value="F:ATP binding"/>
    <property type="evidence" value="ECO:0007669"/>
    <property type="project" value="UniProtKB-UniRule"/>
</dbReference>
<dbReference type="NCBIfam" id="TIGR01494">
    <property type="entry name" value="ATPase_P-type"/>
    <property type="match status" value="1"/>
</dbReference>
<dbReference type="NCBIfam" id="TIGR01512">
    <property type="entry name" value="ATPase-IB2_Cd"/>
    <property type="match status" value="1"/>
</dbReference>
<dbReference type="Gene3D" id="3.30.70.100">
    <property type="match status" value="1"/>
</dbReference>
<dbReference type="SFLD" id="SFLDS00003">
    <property type="entry name" value="Haloacid_Dehalogenase"/>
    <property type="match status" value="1"/>
</dbReference>
<keyword evidence="3" id="KW-0813">Transport</keyword>
<name>A0A951U690_9CYAN</name>
<dbReference type="InterPro" id="IPR006121">
    <property type="entry name" value="HMA_dom"/>
</dbReference>
<protein>
    <recommendedName>
        <fullName evidence="15">P-type Zn(2+) transporter</fullName>
        <ecNumber evidence="15">7.2.2.12</ecNumber>
    </recommendedName>
</protein>
<dbReference type="CDD" id="cd00371">
    <property type="entry name" value="HMA"/>
    <property type="match status" value="1"/>
</dbReference>
<keyword evidence="6 17" id="KW-0812">Transmembrane</keyword>
<evidence type="ECO:0000256" key="17">
    <source>
        <dbReference type="RuleBase" id="RU362081"/>
    </source>
</evidence>
<dbReference type="SUPFAM" id="SSF81665">
    <property type="entry name" value="Calcium ATPase, transmembrane domain M"/>
    <property type="match status" value="1"/>
</dbReference>
<dbReference type="AlphaFoldDB" id="A0A951U690"/>
<feature type="transmembrane region" description="Helical" evidence="17">
    <location>
        <begin position="358"/>
        <end position="378"/>
    </location>
</feature>
<evidence type="ECO:0000256" key="2">
    <source>
        <dbReference type="ARBA" id="ARBA00006024"/>
    </source>
</evidence>
<reference evidence="20" key="2">
    <citation type="journal article" date="2022" name="Microbiol. Resour. Announc.">
        <title>Metagenome Sequencing to Explore Phylogenomics of Terrestrial Cyanobacteria.</title>
        <authorList>
            <person name="Ward R.D."/>
            <person name="Stajich J.E."/>
            <person name="Johansen J.R."/>
            <person name="Huntemann M."/>
            <person name="Clum A."/>
            <person name="Foster B."/>
            <person name="Foster B."/>
            <person name="Roux S."/>
            <person name="Palaniappan K."/>
            <person name="Varghese N."/>
            <person name="Mukherjee S."/>
            <person name="Reddy T.B.K."/>
            <person name="Daum C."/>
            <person name="Copeland A."/>
            <person name="Chen I.A."/>
            <person name="Ivanova N.N."/>
            <person name="Kyrpides N.C."/>
            <person name="Shapiro N."/>
            <person name="Eloe-Fadrosh E.A."/>
            <person name="Pietrasiak N."/>
        </authorList>
    </citation>
    <scope>NUCLEOTIDE SEQUENCE</scope>
    <source>
        <strain evidence="20">GSE-TBD4-15B</strain>
    </source>
</reference>
<dbReference type="EC" id="7.2.2.12" evidence="15"/>
<dbReference type="FunFam" id="3.30.70.100:FF:000001">
    <property type="entry name" value="ATPase copper transporting beta"/>
    <property type="match status" value="1"/>
</dbReference>
<dbReference type="InterPro" id="IPR017969">
    <property type="entry name" value="Heavy-metal-associated_CS"/>
</dbReference>
<dbReference type="InterPro" id="IPR036412">
    <property type="entry name" value="HAD-like_sf"/>
</dbReference>
<feature type="transmembrane region" description="Helical" evidence="17">
    <location>
        <begin position="156"/>
        <end position="173"/>
    </location>
</feature>
<organism evidence="20 21">
    <name type="scientific">Pegethrix bostrychoides GSE-TBD4-15B</name>
    <dbReference type="NCBI Taxonomy" id="2839662"/>
    <lineage>
        <taxon>Bacteria</taxon>
        <taxon>Bacillati</taxon>
        <taxon>Cyanobacteriota</taxon>
        <taxon>Cyanophyceae</taxon>
        <taxon>Oculatellales</taxon>
        <taxon>Oculatellaceae</taxon>
        <taxon>Pegethrix</taxon>
    </lineage>
</organism>
<comment type="catalytic activity">
    <reaction evidence="16">
        <text>Zn(2+)(in) + ATP + H2O = Zn(2+)(out) + ADP + phosphate + H(+)</text>
        <dbReference type="Rhea" id="RHEA:20621"/>
        <dbReference type="ChEBI" id="CHEBI:15377"/>
        <dbReference type="ChEBI" id="CHEBI:15378"/>
        <dbReference type="ChEBI" id="CHEBI:29105"/>
        <dbReference type="ChEBI" id="CHEBI:30616"/>
        <dbReference type="ChEBI" id="CHEBI:43474"/>
        <dbReference type="ChEBI" id="CHEBI:456216"/>
        <dbReference type="EC" id="7.2.2.12"/>
    </reaction>
</comment>
<comment type="caution">
    <text evidence="20">The sequence shown here is derived from an EMBL/GenBank/DDBJ whole genome shotgun (WGS) entry which is preliminary data.</text>
</comment>
<dbReference type="Proteomes" id="UP000707356">
    <property type="component" value="Unassembled WGS sequence"/>
</dbReference>
<dbReference type="InterPro" id="IPR051014">
    <property type="entry name" value="Cation_Transport_ATPase_IB"/>
</dbReference>
<dbReference type="PROSITE" id="PS01047">
    <property type="entry name" value="HMA_1"/>
    <property type="match status" value="1"/>
</dbReference>
<dbReference type="SUPFAM" id="SSF81653">
    <property type="entry name" value="Calcium ATPase, transduction domain A"/>
    <property type="match status" value="1"/>
</dbReference>
<dbReference type="Pfam" id="PF00403">
    <property type="entry name" value="HMA"/>
    <property type="match status" value="1"/>
</dbReference>
<keyword evidence="13 17" id="KW-1133">Transmembrane helix</keyword>
<feature type="domain" description="HMA" evidence="19">
    <location>
        <begin position="8"/>
        <end position="74"/>
    </location>
</feature>
<dbReference type="SFLD" id="SFLDG00002">
    <property type="entry name" value="C1.7:_P-type_atpase_like"/>
    <property type="match status" value="1"/>
</dbReference>
<evidence type="ECO:0000256" key="14">
    <source>
        <dbReference type="ARBA" id="ARBA00023136"/>
    </source>
</evidence>
<evidence type="ECO:0000256" key="5">
    <source>
        <dbReference type="ARBA" id="ARBA00022553"/>
    </source>
</evidence>
<evidence type="ECO:0000256" key="13">
    <source>
        <dbReference type="ARBA" id="ARBA00022989"/>
    </source>
</evidence>
<dbReference type="CDD" id="cd07548">
    <property type="entry name" value="P-type_ATPase-Cd_Zn_Co_like"/>
    <property type="match status" value="1"/>
</dbReference>
<evidence type="ECO:0000256" key="12">
    <source>
        <dbReference type="ARBA" id="ARBA00022967"/>
    </source>
</evidence>
<dbReference type="GO" id="GO:0005886">
    <property type="term" value="C:plasma membrane"/>
    <property type="evidence" value="ECO:0007669"/>
    <property type="project" value="UniProtKB-SubCell"/>
</dbReference>
<dbReference type="PROSITE" id="PS50846">
    <property type="entry name" value="HMA_2"/>
    <property type="match status" value="1"/>
</dbReference>
<dbReference type="InterPro" id="IPR023214">
    <property type="entry name" value="HAD_sf"/>
</dbReference>
<dbReference type="GO" id="GO:0016887">
    <property type="term" value="F:ATP hydrolysis activity"/>
    <property type="evidence" value="ECO:0007669"/>
    <property type="project" value="InterPro"/>
</dbReference>
<sequence length="738" mass="78374">MTSSPSLKTQQMQIGGMDCTGCKLKIEGSLERLKGVAEAAVTVATGRLVVSYDPAAVSEAAIEERIQALGYTIVPSDVRTAQAAAHTLGYTNGHKHDADHDSSAPNHSQEDDHGHHRSTGDFDLRRELPPVLLTVVLLAIGIIFKEPLHNTPYSIAEYAVIIPAYLLSGWTVLKTAGRNILRGQIFDENFLMTIATLGALAIHQLPEAVAVMLFFRVGELFQEYAAGRSRRSIKALLEVRPDTANLKINGSIRQVSPEAIKVGEQILVKPGEKVPLDGKVLEGSSQVDTSALTGESVPRMIRVGDSVLAGMINQSGALTVLVTKLFGESSIAKVLDLVENATSKKAATEKFITQFARYYTPVVVLLSLLVALLPPLVIPGANRADWIYRALILLVISCPCGLVISIPLGYFGGIGGAAKRGILVKGSTFLDALTAVKTVVFDKTGTLTKGTFRVTQIVTQNGFSQPELLALAAQAEANSNHPVAQSIREAYAQSIDNSDVTDYEEIAGHGIRARVGNQVILAGNDRLLHREDIKHDTCEVAGTVVHLAVDGRYAGYILITDEIKEDAAQAIRDLKKLGVNQTVMLTGDNEVAAKSVAGQLGLDGYFAGLLPEDKVGAVEKLLNRAGKGKVVFVGDGINDAPVIARADVGMAMGGLGSDAAIETADVVLMTDAPSKVAEAITIAQKTRQIVVQNIVLAMAIKGLFILLGAFGLATLWEAVFADVGVALLAILNATRALK</sequence>
<dbReference type="InterPro" id="IPR044492">
    <property type="entry name" value="P_typ_ATPase_HD_dom"/>
</dbReference>
<dbReference type="PANTHER" id="PTHR48085">
    <property type="entry name" value="CADMIUM/ZINC-TRANSPORTING ATPASE HMA2-RELATED"/>
    <property type="match status" value="1"/>
</dbReference>
<dbReference type="InterPro" id="IPR018303">
    <property type="entry name" value="ATPase_P-typ_P_site"/>
</dbReference>
<dbReference type="Gene3D" id="3.40.1110.10">
    <property type="entry name" value="Calcium-transporting ATPase, cytoplasmic domain N"/>
    <property type="match status" value="1"/>
</dbReference>
<feature type="transmembrane region" description="Helical" evidence="17">
    <location>
        <begin position="127"/>
        <end position="144"/>
    </location>
</feature>
<keyword evidence="7 17" id="KW-0479">Metal-binding</keyword>
<evidence type="ECO:0000256" key="15">
    <source>
        <dbReference type="ARBA" id="ARBA00039097"/>
    </source>
</evidence>
<proteinExistence type="inferred from homology"/>
<dbReference type="PROSITE" id="PS00154">
    <property type="entry name" value="ATPASE_E1_E2"/>
    <property type="match status" value="1"/>
</dbReference>
<dbReference type="SUPFAM" id="SSF56784">
    <property type="entry name" value="HAD-like"/>
    <property type="match status" value="1"/>
</dbReference>
<evidence type="ECO:0000256" key="3">
    <source>
        <dbReference type="ARBA" id="ARBA00022448"/>
    </source>
</evidence>
<evidence type="ECO:0000256" key="1">
    <source>
        <dbReference type="ARBA" id="ARBA00004651"/>
    </source>
</evidence>
<dbReference type="InterPro" id="IPR008250">
    <property type="entry name" value="ATPase_P-typ_transduc_dom_A_sf"/>
</dbReference>
<dbReference type="InterPro" id="IPR059000">
    <property type="entry name" value="ATPase_P-type_domA"/>
</dbReference>
<evidence type="ECO:0000313" key="21">
    <source>
        <dbReference type="Proteomes" id="UP000707356"/>
    </source>
</evidence>
<feature type="compositionally biased region" description="Basic and acidic residues" evidence="18">
    <location>
        <begin position="94"/>
        <end position="122"/>
    </location>
</feature>
<evidence type="ECO:0000256" key="10">
    <source>
        <dbReference type="ARBA" id="ARBA00022840"/>
    </source>
</evidence>
<dbReference type="GO" id="GO:0046872">
    <property type="term" value="F:metal ion binding"/>
    <property type="evidence" value="ECO:0007669"/>
    <property type="project" value="UniProtKB-KW"/>
</dbReference>
<dbReference type="Pfam" id="PF00122">
    <property type="entry name" value="E1-E2_ATPase"/>
    <property type="match status" value="1"/>
</dbReference>
<keyword evidence="4 17" id="KW-1003">Cell membrane</keyword>
<dbReference type="InterPro" id="IPR001757">
    <property type="entry name" value="P_typ_ATPase"/>
</dbReference>
<evidence type="ECO:0000256" key="6">
    <source>
        <dbReference type="ARBA" id="ARBA00022692"/>
    </source>
</evidence>
<dbReference type="GO" id="GO:0016463">
    <property type="term" value="F:P-type zinc transporter activity"/>
    <property type="evidence" value="ECO:0007669"/>
    <property type="project" value="UniProtKB-EC"/>
</dbReference>
<reference evidence="20" key="1">
    <citation type="submission" date="2021-05" db="EMBL/GenBank/DDBJ databases">
        <authorList>
            <person name="Pietrasiak N."/>
            <person name="Ward R."/>
            <person name="Stajich J.E."/>
            <person name="Kurbessoian T."/>
        </authorList>
    </citation>
    <scope>NUCLEOTIDE SEQUENCE</scope>
    <source>
        <strain evidence="20">GSE-TBD4-15B</strain>
    </source>
</reference>
<dbReference type="SFLD" id="SFLDF00027">
    <property type="entry name" value="p-type_atpase"/>
    <property type="match status" value="1"/>
</dbReference>
<keyword evidence="5" id="KW-0597">Phosphoprotein</keyword>
<keyword evidence="12" id="KW-1278">Translocase</keyword>
<dbReference type="Gene3D" id="2.70.150.10">
    <property type="entry name" value="Calcium-transporting ATPase, cytoplasmic transduction domain A"/>
    <property type="match status" value="1"/>
</dbReference>
<evidence type="ECO:0000256" key="7">
    <source>
        <dbReference type="ARBA" id="ARBA00022723"/>
    </source>
</evidence>
<dbReference type="InterPro" id="IPR027256">
    <property type="entry name" value="P-typ_ATPase_IB"/>
</dbReference>
<keyword evidence="11" id="KW-0460">Magnesium</keyword>
<dbReference type="PANTHER" id="PTHR48085:SF5">
    <property type="entry name" value="CADMIUM_ZINC-TRANSPORTING ATPASE HMA4-RELATED"/>
    <property type="match status" value="1"/>
</dbReference>
<evidence type="ECO:0000256" key="4">
    <source>
        <dbReference type="ARBA" id="ARBA00022475"/>
    </source>
</evidence>
<evidence type="ECO:0000256" key="18">
    <source>
        <dbReference type="SAM" id="MobiDB-lite"/>
    </source>
</evidence>
<gene>
    <name evidence="20" type="primary">cadA</name>
    <name evidence="20" type="ORF">KME07_12855</name>
</gene>
<keyword evidence="9" id="KW-0862">Zinc</keyword>
<dbReference type="InterPro" id="IPR023299">
    <property type="entry name" value="ATPase_P-typ_cyto_dom_N"/>
</dbReference>